<feature type="region of interest" description="Disordered" evidence="4">
    <location>
        <begin position="303"/>
        <end position="325"/>
    </location>
</feature>
<evidence type="ECO:0000256" key="3">
    <source>
        <dbReference type="ARBA" id="ARBA00022833"/>
    </source>
</evidence>
<evidence type="ECO:0000256" key="4">
    <source>
        <dbReference type="SAM" id="MobiDB-lite"/>
    </source>
</evidence>
<evidence type="ECO:0000256" key="2">
    <source>
        <dbReference type="ARBA" id="ARBA00022771"/>
    </source>
</evidence>
<feature type="compositionally biased region" description="Polar residues" evidence="4">
    <location>
        <begin position="245"/>
        <end position="258"/>
    </location>
</feature>
<keyword evidence="6" id="KW-1185">Reference proteome</keyword>
<dbReference type="PROSITE" id="PS01359">
    <property type="entry name" value="ZF_PHD_1"/>
    <property type="match status" value="1"/>
</dbReference>
<evidence type="ECO:0000256" key="1">
    <source>
        <dbReference type="ARBA" id="ARBA00022723"/>
    </source>
</evidence>
<name>A0ABQ9LG37_HEVBR</name>
<accession>A0ABQ9LG37</accession>
<dbReference type="Proteomes" id="UP001174677">
    <property type="component" value="Chromosome 12"/>
</dbReference>
<keyword evidence="2" id="KW-0863">Zinc-finger</keyword>
<dbReference type="Gene3D" id="3.30.40.10">
    <property type="entry name" value="Zinc/RING finger domain, C3HC4 (zinc finger)"/>
    <property type="match status" value="1"/>
</dbReference>
<feature type="region of interest" description="Disordered" evidence="4">
    <location>
        <begin position="362"/>
        <end position="381"/>
    </location>
</feature>
<evidence type="ECO:0000313" key="5">
    <source>
        <dbReference type="EMBL" id="KAJ9165940.1"/>
    </source>
</evidence>
<gene>
    <name evidence="5" type="ORF">P3X46_020751</name>
</gene>
<dbReference type="SUPFAM" id="SSF57903">
    <property type="entry name" value="FYVE/PHD zinc finger"/>
    <property type="match status" value="1"/>
</dbReference>
<dbReference type="InterPro" id="IPR011011">
    <property type="entry name" value="Znf_FYVE_PHD"/>
</dbReference>
<sequence length="444" mass="50206">MRTKKRSTRPPFSKSSRGSFSSTTTRRLPSPIPDSNAEDSTDLMELEQTSEGDGDVQGDRRESNVCKEKQDGLNIMDLDLSEEKTCIKCNVGGELLLCCGIGCPIALHDKCIPFNPRYDEEGNFYCPFCWYKRQLDMAEELRKKALLAKKNLQEFMDFEPVEVDHAKEKHNDGKAKGNDSNVRPVVGERNQNEHLKRMEQGKNNQAGDEQDERIFEEEEQAESLKLNAHCVEEESVVDSALHKSAQVTSETTKASEGNQVREEEKEQIHQGGPETNVTYTGGDAALNVPEMCDSDTEIVAGRQNCGRRPSERGGDQAREGEKEQIHGDAPETNVTYTGAGVALNKPEMGYSDTVPMNNQSADVPKKSSFHPHTTSADEAMKQKEEVPAKISTNLPFSHEGRKRFPWKSEEEDKLKVWWIWFFYLIELSLQVLTIRQCFQGKRWH</sequence>
<keyword evidence="3" id="KW-0862">Zinc</keyword>
<comment type="caution">
    <text evidence="5">The sequence shown here is derived from an EMBL/GenBank/DDBJ whole genome shotgun (WGS) entry which is preliminary data.</text>
</comment>
<feature type="compositionally biased region" description="Basic and acidic residues" evidence="4">
    <location>
        <begin position="308"/>
        <end position="325"/>
    </location>
</feature>
<keyword evidence="1" id="KW-0479">Metal-binding</keyword>
<dbReference type="InterPro" id="IPR013083">
    <property type="entry name" value="Znf_RING/FYVE/PHD"/>
</dbReference>
<feature type="region of interest" description="Disordered" evidence="4">
    <location>
        <begin position="244"/>
        <end position="277"/>
    </location>
</feature>
<feature type="region of interest" description="Disordered" evidence="4">
    <location>
        <begin position="1"/>
        <end position="63"/>
    </location>
</feature>
<organism evidence="5 6">
    <name type="scientific">Hevea brasiliensis</name>
    <name type="common">Para rubber tree</name>
    <name type="synonym">Siphonia brasiliensis</name>
    <dbReference type="NCBI Taxonomy" id="3981"/>
    <lineage>
        <taxon>Eukaryota</taxon>
        <taxon>Viridiplantae</taxon>
        <taxon>Streptophyta</taxon>
        <taxon>Embryophyta</taxon>
        <taxon>Tracheophyta</taxon>
        <taxon>Spermatophyta</taxon>
        <taxon>Magnoliopsida</taxon>
        <taxon>eudicotyledons</taxon>
        <taxon>Gunneridae</taxon>
        <taxon>Pentapetalae</taxon>
        <taxon>rosids</taxon>
        <taxon>fabids</taxon>
        <taxon>Malpighiales</taxon>
        <taxon>Euphorbiaceae</taxon>
        <taxon>Crotonoideae</taxon>
        <taxon>Micrandreae</taxon>
        <taxon>Hevea</taxon>
    </lineage>
</organism>
<reference evidence="5 6" key="1">
    <citation type="journal article" date="2023" name="Plant Biotechnol. J.">
        <title>Chromosome-level wild Hevea brasiliensis genome provides new tools for genomic-assisted breeding and valuable loci to elevate rubber yield.</title>
        <authorList>
            <person name="Cheng H."/>
            <person name="Song X."/>
            <person name="Hu Y."/>
            <person name="Wu T."/>
            <person name="Yang Q."/>
            <person name="An Z."/>
            <person name="Feng S."/>
            <person name="Deng Z."/>
            <person name="Wu W."/>
            <person name="Zeng X."/>
            <person name="Tu M."/>
            <person name="Wang X."/>
            <person name="Huang H."/>
        </authorList>
    </citation>
    <scope>NUCLEOTIDE SEQUENCE [LARGE SCALE GENOMIC DNA]</scope>
    <source>
        <strain evidence="5">MT/VB/25A 57/8</strain>
    </source>
</reference>
<feature type="region of interest" description="Disordered" evidence="4">
    <location>
        <begin position="190"/>
        <end position="211"/>
    </location>
</feature>
<feature type="compositionally biased region" description="Acidic residues" evidence="4">
    <location>
        <begin position="36"/>
        <end position="56"/>
    </location>
</feature>
<feature type="compositionally biased region" description="Basic and acidic residues" evidence="4">
    <location>
        <begin position="259"/>
        <end position="268"/>
    </location>
</feature>
<feature type="compositionally biased region" description="Basic and acidic residues" evidence="4">
    <location>
        <begin position="190"/>
        <end position="200"/>
    </location>
</feature>
<dbReference type="PANTHER" id="PTHR47863">
    <property type="entry name" value="RING/FYVE/PHD ZINC FINGER SUPERFAMILY PROTEIN"/>
    <property type="match status" value="1"/>
</dbReference>
<evidence type="ECO:0000313" key="6">
    <source>
        <dbReference type="Proteomes" id="UP001174677"/>
    </source>
</evidence>
<protein>
    <recommendedName>
        <fullName evidence="7">Zinc finger PHD-type domain-containing protein</fullName>
    </recommendedName>
</protein>
<dbReference type="InterPro" id="IPR019786">
    <property type="entry name" value="Zinc_finger_PHD-type_CS"/>
</dbReference>
<dbReference type="PANTHER" id="PTHR47863:SF5">
    <property type="entry name" value="HOMEODOMAIN-LIKE PROTEIN WITH RING_FYVE_PHD-TYPE ZINC FINGER DOMAIN-CONTAINING PROTEIN-RELATED"/>
    <property type="match status" value="1"/>
</dbReference>
<feature type="compositionally biased region" description="Low complexity" evidence="4">
    <location>
        <begin position="13"/>
        <end position="27"/>
    </location>
</feature>
<dbReference type="EMBL" id="JARPOI010000012">
    <property type="protein sequence ID" value="KAJ9165940.1"/>
    <property type="molecule type" value="Genomic_DNA"/>
</dbReference>
<proteinExistence type="predicted"/>
<evidence type="ECO:0008006" key="7">
    <source>
        <dbReference type="Google" id="ProtNLM"/>
    </source>
</evidence>